<keyword evidence="1" id="KW-0472">Membrane</keyword>
<dbReference type="EMBL" id="CP047962">
    <property type="protein sequence ID" value="QHQ53429.1"/>
    <property type="molecule type" value="Genomic_DNA"/>
</dbReference>
<proteinExistence type="predicted"/>
<accession>A0AAE6SME7</accession>
<reference evidence="2 3" key="1">
    <citation type="submission" date="2020-01" db="EMBL/GenBank/DDBJ databases">
        <title>Complete genome of Aeromonas media MC64.</title>
        <authorList>
            <person name="Cao G."/>
            <person name="Fu J."/>
            <person name="Zhong C."/>
        </authorList>
    </citation>
    <scope>NUCLEOTIDE SEQUENCE [LARGE SCALE GENOMIC DNA]</scope>
    <source>
        <strain evidence="2 3">MC64</strain>
    </source>
</reference>
<dbReference type="AlphaFoldDB" id="A0AAE6SME7"/>
<keyword evidence="1" id="KW-1133">Transmembrane helix</keyword>
<keyword evidence="1" id="KW-0812">Transmembrane</keyword>
<evidence type="ECO:0000256" key="1">
    <source>
        <dbReference type="SAM" id="Phobius"/>
    </source>
</evidence>
<feature type="transmembrane region" description="Helical" evidence="1">
    <location>
        <begin position="54"/>
        <end position="75"/>
    </location>
</feature>
<organism evidence="2 3">
    <name type="scientific">Aeromonas media</name>
    <dbReference type="NCBI Taxonomy" id="651"/>
    <lineage>
        <taxon>Bacteria</taxon>
        <taxon>Pseudomonadati</taxon>
        <taxon>Pseudomonadota</taxon>
        <taxon>Gammaproteobacteria</taxon>
        <taxon>Aeromonadales</taxon>
        <taxon>Aeromonadaceae</taxon>
        <taxon>Aeromonas</taxon>
    </lineage>
</organism>
<gene>
    <name evidence="2" type="ORF">GWI30_15045</name>
</gene>
<dbReference type="Pfam" id="PF10554">
    <property type="entry name" value="Phage_ASH"/>
    <property type="match status" value="1"/>
</dbReference>
<evidence type="ECO:0008006" key="4">
    <source>
        <dbReference type="Google" id="ProtNLM"/>
    </source>
</evidence>
<name>A0AAE6SME7_AERME</name>
<dbReference type="Proteomes" id="UP000463871">
    <property type="component" value="Chromosome"/>
</dbReference>
<evidence type="ECO:0000313" key="3">
    <source>
        <dbReference type="Proteomes" id="UP000463871"/>
    </source>
</evidence>
<sequence length="192" mass="20539">MMDSIHRTASAFRRLPIFAIGLYEDVRNGTILPATAKSVAEIGVSKLKLEPTHALAWFFVGTRSPFLGALLAYLVGGACRVMAVRARASKEALVSFFTSYANLVRAATRRLASFCGSNKLLKKEAAIMATVPTHVTSKTFTFLIASSACRLADLRHISTVSAVADNEAQARANLPGLPLVFLSRTPTGRAAA</sequence>
<evidence type="ECO:0000313" key="2">
    <source>
        <dbReference type="EMBL" id="QHQ53429.1"/>
    </source>
</evidence>
<protein>
    <recommendedName>
        <fullName evidence="4">Host cell division inhibitor Icd-like protein</fullName>
    </recommendedName>
</protein>
<dbReference type="InterPro" id="IPR018880">
    <property type="entry name" value="Phage_P4_Ash"/>
</dbReference>